<feature type="domain" description="Smr" evidence="3">
    <location>
        <begin position="2160"/>
        <end position="2241"/>
    </location>
</feature>
<feature type="coiled-coil region" evidence="1">
    <location>
        <begin position="1954"/>
        <end position="1981"/>
    </location>
</feature>
<reference evidence="4" key="2">
    <citation type="submission" date="2023-04" db="EMBL/GenBank/DDBJ databases">
        <authorList>
            <person name="Bu L."/>
            <person name="Lu L."/>
            <person name="Laidemitt M.R."/>
            <person name="Zhang S.M."/>
            <person name="Mutuku M."/>
            <person name="Mkoji G."/>
            <person name="Steinauer M."/>
            <person name="Loker E.S."/>
        </authorList>
    </citation>
    <scope>NUCLEOTIDE SEQUENCE</scope>
    <source>
        <strain evidence="4">KasaAsao</strain>
        <tissue evidence="4">Whole Snail</tissue>
    </source>
</reference>
<evidence type="ECO:0000256" key="1">
    <source>
        <dbReference type="SAM" id="Coils"/>
    </source>
</evidence>
<feature type="compositionally biased region" description="Low complexity" evidence="2">
    <location>
        <begin position="434"/>
        <end position="447"/>
    </location>
</feature>
<dbReference type="Gene3D" id="3.30.1370.110">
    <property type="match status" value="1"/>
</dbReference>
<feature type="region of interest" description="Disordered" evidence="2">
    <location>
        <begin position="1400"/>
        <end position="1443"/>
    </location>
</feature>
<dbReference type="InterPro" id="IPR027417">
    <property type="entry name" value="P-loop_NTPase"/>
</dbReference>
<dbReference type="GO" id="GO:0004519">
    <property type="term" value="F:endonuclease activity"/>
    <property type="evidence" value="ECO:0007669"/>
    <property type="project" value="TreeGrafter"/>
</dbReference>
<dbReference type="GO" id="GO:0005634">
    <property type="term" value="C:nucleus"/>
    <property type="evidence" value="ECO:0007669"/>
    <property type="project" value="TreeGrafter"/>
</dbReference>
<organism evidence="4 5">
    <name type="scientific">Biomphalaria pfeifferi</name>
    <name type="common">Bloodfluke planorb</name>
    <name type="synonym">Freshwater snail</name>
    <dbReference type="NCBI Taxonomy" id="112525"/>
    <lineage>
        <taxon>Eukaryota</taxon>
        <taxon>Metazoa</taxon>
        <taxon>Spiralia</taxon>
        <taxon>Lophotrochozoa</taxon>
        <taxon>Mollusca</taxon>
        <taxon>Gastropoda</taxon>
        <taxon>Heterobranchia</taxon>
        <taxon>Euthyneura</taxon>
        <taxon>Panpulmonata</taxon>
        <taxon>Hygrophila</taxon>
        <taxon>Lymnaeoidea</taxon>
        <taxon>Planorbidae</taxon>
        <taxon>Biomphalaria</taxon>
    </lineage>
</organism>
<evidence type="ECO:0000313" key="4">
    <source>
        <dbReference type="EMBL" id="KAK0059525.1"/>
    </source>
</evidence>
<keyword evidence="1" id="KW-0175">Coiled coil</keyword>
<keyword evidence="5" id="KW-1185">Reference proteome</keyword>
<feature type="region of interest" description="Disordered" evidence="2">
    <location>
        <begin position="338"/>
        <end position="377"/>
    </location>
</feature>
<feature type="compositionally biased region" description="Polar residues" evidence="2">
    <location>
        <begin position="338"/>
        <end position="351"/>
    </location>
</feature>
<dbReference type="SMART" id="SM01162">
    <property type="entry name" value="DUF1771"/>
    <property type="match status" value="1"/>
</dbReference>
<name>A0AAD8FCN5_BIOPF</name>
<dbReference type="PROSITE" id="PS50828">
    <property type="entry name" value="SMR"/>
    <property type="match status" value="1"/>
</dbReference>
<feature type="compositionally biased region" description="Polar residues" evidence="2">
    <location>
        <begin position="1858"/>
        <end position="1894"/>
    </location>
</feature>
<sequence>MPKKRKNDYDALKERRRILSGGLLSRNIRESQISSRARQESLSVWQEERVFRDKENQILEEMCIKWGYQNIQNLLQEFEDVDEEVIYDVISVCDGNVAEATAKLKEMTGISQRQKRSDQLDLATIACGLLSYEAYGNYNDTTDNFNTFQQTDSIFHEHGSVMDANYFGNMCDVSSENLTSITPSESMLHLDVHNLQTYPMNSLFIDSKDMQEPSSFVPSYLHSAQSSEHTALNGPSRDYSHHTSPKLLSQKHVHLNSFTTPNNSVLTSKPELLSTMRSTHNSGQLFAPDNCYNSFNQSSIGELWRNSNVTPKTWALNQHLSHSPVNNTKLLDAANVESNLHSTSSSDVRSTQIKKRNRHSRKKRSKTTSECSGQGNYWPEIGVKEDRLVTGNGSVVDSYNIDHFSSLEPHGTNTGSLVDPHKNRSEERLEDSVSRFSDSSAFSMKSSNNEMRSLPQGTELTCNDFLIENSGLPSPGLKSPDLDKSLSSMLDSKKQSIKRNMRKQSNPDLVPDETWSGSHDNSLPYSYDPLDPLGWNVFLTNHFNSEPKTQRLKEKGHAADKKQPNVQSNSKPPWAESDNTAKPRVLKVSPSKSKSSRLLSKPRITVSPLSLTFTTLTSTAASDARQTGVINSQENKAFSMDHLVTLEAETCVIKTPGEFMSVGDRAKRGWPNGRISNINSAKDASPPAVVMSQAQIAQGVSKVKPPLLAPESDRDYRNRISMRGIKSPIDIIGMYVSEKHPVLVIIRGLPGSGKSYLARLLMEKASKMGSQGVILSTDDFFMKQGVYVYNKSDLGMAHDWNKQRALTNVKEGISPIIIDNTNTTLWEFLPYAELALNHKYDVQIMEPNTEWKSKVIELSRKNTHGVAKEHIVRMKERYEKVTLEALIKAAGASLKKKNGHSSVETQALISQPHQESQKVTHGMKPHLNVSHQGNLLQGPKLGAVYGESNKTIVPKKTAQKHLKANRQTVTASLQNTELGRNSQTPPWYQPMGSQPNMVHQVSPTNKHQEVTTGIEPDVKPQESDLSPLNSFHETFSEWCSAKGQRTPRSQKKVETVNKTEASPSKITPEYLSLSLKEAWGNLSNEKCVLIDKYGSASKTLKVVGSDVLSQLDSLSQAVKSLSVNDTNRSSKPLDASKDFNPTHEESCAANVASNEKDIDVNLEDGYDDINDYIEDSPLDLVNSYSTSDSSRACCNREESMVNKYNKDIFGVGGESEFTVDVLAQSEFPQLKLDIVTDQATENIVNTPATVVSAFEFNPRPAMNIQEEAVKYFMNPGSVSSSSSISTISNESSDKDVDISSSFIATSSLSTSSLSSADHNLMHDQPKTSSAACVHVSSFAGSTVQTFYLASPLVSYTDSEEEDHSATDGLCVRESKHMEEDKTNPPHSDSNNMLLSSEHKISAENSASSSREHSPPSDRNSQIKPQKKRRQRKGRQTETFIEDSLRAKSKIHNWSTFYKQHTDGLAPSEETPILEKMHPSSSPVSPLTETKVSSTQSEPYIFSLLYKVNSSAFNKFQPIDLSLSNITIVNVSSSFNRRKSSKNEVVLRKSGTMDRSTNTDDALEKEEIDLETLQNCFPEYSKRHLEEVMNIYHNDIEWVSSYLLEAPAFSDLVEEENSEDQLPPEKPKFNTLKSLAELCSSVARCNNHLDQDDIEMKVIQAGENRLQKIESFGRSRLLSTERGQYYDSWEDRFVLEDFQGTVASKDCWSSSPMTHYNVDPPNYNIFSSIAKTPNNDVETSSNSSREDNLVSYCILSGHGGATTTDPTDRPYQTEAKTSQDMPVLPINLIRSLEQLYGSLDVPLDNDGFTLDDKTARKIHKCLKLFSVKKVIKVTPDIKERQLKNDEALARALQEKENAKSASKNTQKTSLNQNHSVPGWTNQRPPWMYESTNSPSAEMKNSGNNSSSLNLNRPGSVADTLNLLRGTVGKKVKPFKFQKKMPRIAVKSVWSGVKRRNQADSLLSIMEEEKAREESQKEQIIRVMRLIELTGDSQALATRIKRMELSQLYPSLGPDFLEEVFMDAGYSIEETVRVLEAAYNISPAPMSKERQDEILEQMKERNQQYYYPQYVSERDTYDHYDYLDDVPWSYEDLRNDANVYHNLAKECKDQANRYTADGMPSAALFYRQKAKDYKEREYATNHKAAEILFDKGRERLAKENTLDLHFYHLDEALIAVNRAVSLKEEEYRLRKDKKNTYLNIVTGRGRNSKDGVPILKPAVINHLRDRCFRFEEKSPGMLKVYIGQRI</sequence>
<dbReference type="SMART" id="SM00463">
    <property type="entry name" value="SMR"/>
    <property type="match status" value="1"/>
</dbReference>
<dbReference type="PANTHER" id="PTHR46535">
    <property type="entry name" value="NEDD4-BINDING PROTEIN 2"/>
    <property type="match status" value="1"/>
</dbReference>
<evidence type="ECO:0000256" key="2">
    <source>
        <dbReference type="SAM" id="MobiDB-lite"/>
    </source>
</evidence>
<dbReference type="InterPro" id="IPR013899">
    <property type="entry name" value="DUF1771"/>
</dbReference>
<feature type="compositionally biased region" description="Basic and acidic residues" evidence="2">
    <location>
        <begin position="419"/>
        <end position="433"/>
    </location>
</feature>
<dbReference type="Gene3D" id="3.40.50.300">
    <property type="entry name" value="P-loop containing nucleotide triphosphate hydrolases"/>
    <property type="match status" value="1"/>
</dbReference>
<feature type="compositionally biased region" description="Low complexity" evidence="2">
    <location>
        <begin position="1899"/>
        <end position="1910"/>
    </location>
</feature>
<protein>
    <submittedName>
        <fullName evidence="4">NEDD4-binding protein 2</fullName>
    </submittedName>
</protein>
<feature type="region of interest" description="Disordered" evidence="2">
    <location>
        <begin position="549"/>
        <end position="599"/>
    </location>
</feature>
<feature type="compositionally biased region" description="Basic residues" evidence="2">
    <location>
        <begin position="1424"/>
        <end position="1433"/>
    </location>
</feature>
<dbReference type="InterPro" id="IPR052772">
    <property type="entry name" value="Endo/PolyKinase_Domain-Protein"/>
</dbReference>
<dbReference type="InterPro" id="IPR036063">
    <property type="entry name" value="Smr_dom_sf"/>
</dbReference>
<evidence type="ECO:0000259" key="3">
    <source>
        <dbReference type="PROSITE" id="PS50828"/>
    </source>
</evidence>
<dbReference type="EMBL" id="JASAOG010000041">
    <property type="protein sequence ID" value="KAK0059525.1"/>
    <property type="molecule type" value="Genomic_DNA"/>
</dbReference>
<feature type="region of interest" description="Disordered" evidence="2">
    <location>
        <begin position="1041"/>
        <end position="1060"/>
    </location>
</feature>
<evidence type="ECO:0000313" key="5">
    <source>
        <dbReference type="Proteomes" id="UP001233172"/>
    </source>
</evidence>
<feature type="region of interest" description="Disordered" evidence="2">
    <location>
        <begin position="1852"/>
        <end position="1910"/>
    </location>
</feature>
<dbReference type="CDD" id="cd14279">
    <property type="entry name" value="CUE"/>
    <property type="match status" value="2"/>
</dbReference>
<dbReference type="PANTHER" id="PTHR46535:SF1">
    <property type="entry name" value="NEDD4-BINDING PROTEIN 2"/>
    <property type="match status" value="1"/>
</dbReference>
<accession>A0AAD8FCN5</accession>
<dbReference type="SUPFAM" id="SSF160443">
    <property type="entry name" value="SMR domain-like"/>
    <property type="match status" value="1"/>
</dbReference>
<feature type="region of interest" description="Disordered" evidence="2">
    <location>
        <begin position="471"/>
        <end position="518"/>
    </location>
</feature>
<feature type="compositionally biased region" description="Basic residues" evidence="2">
    <location>
        <begin position="352"/>
        <end position="366"/>
    </location>
</feature>
<gene>
    <name evidence="4" type="ORF">Bpfe_010986</name>
</gene>
<proteinExistence type="predicted"/>
<dbReference type="Pfam" id="PF13671">
    <property type="entry name" value="AAA_33"/>
    <property type="match status" value="1"/>
</dbReference>
<feature type="compositionally biased region" description="Basic and acidic residues" evidence="2">
    <location>
        <begin position="549"/>
        <end position="563"/>
    </location>
</feature>
<dbReference type="InterPro" id="IPR002625">
    <property type="entry name" value="Smr_dom"/>
</dbReference>
<comment type="caution">
    <text evidence="4">The sequence shown here is derived from an EMBL/GenBank/DDBJ whole genome shotgun (WGS) entry which is preliminary data.</text>
</comment>
<feature type="compositionally biased region" description="Low complexity" evidence="2">
    <location>
        <begin position="582"/>
        <end position="599"/>
    </location>
</feature>
<feature type="region of interest" description="Disordered" evidence="2">
    <location>
        <begin position="405"/>
        <end position="456"/>
    </location>
</feature>
<reference evidence="4" key="1">
    <citation type="journal article" date="2023" name="PLoS Negl. Trop. Dis.">
        <title>A genome sequence for Biomphalaria pfeifferi, the major vector snail for the human-infecting parasite Schistosoma mansoni.</title>
        <authorList>
            <person name="Bu L."/>
            <person name="Lu L."/>
            <person name="Laidemitt M.R."/>
            <person name="Zhang S.M."/>
            <person name="Mutuku M."/>
            <person name="Mkoji G."/>
            <person name="Steinauer M."/>
            <person name="Loker E.S."/>
        </authorList>
    </citation>
    <scope>NUCLEOTIDE SEQUENCE</scope>
    <source>
        <strain evidence="4">KasaAsao</strain>
    </source>
</reference>
<dbReference type="Proteomes" id="UP001233172">
    <property type="component" value="Unassembled WGS sequence"/>
</dbReference>
<dbReference type="SUPFAM" id="SSF52540">
    <property type="entry name" value="P-loop containing nucleoside triphosphate hydrolases"/>
    <property type="match status" value="1"/>
</dbReference>